<dbReference type="EMBL" id="KL367517">
    <property type="protein sequence ID" value="KFD67153.1"/>
    <property type="molecule type" value="Genomic_DNA"/>
</dbReference>
<reference evidence="3" key="1">
    <citation type="journal article" date="2014" name="Nat. Genet.">
        <title>Genome and transcriptome of the porcine whipworm Trichuris suis.</title>
        <authorList>
            <person name="Jex A.R."/>
            <person name="Nejsum P."/>
            <person name="Schwarz E.M."/>
            <person name="Hu L."/>
            <person name="Young N.D."/>
            <person name="Hall R.S."/>
            <person name="Korhonen P.K."/>
            <person name="Liao S."/>
            <person name="Thamsborg S."/>
            <person name="Xia J."/>
            <person name="Xu P."/>
            <person name="Wang S."/>
            <person name="Scheerlinck J.P."/>
            <person name="Hofmann A."/>
            <person name="Sternberg P.W."/>
            <person name="Wang J."/>
            <person name="Gasser R.B."/>
        </authorList>
    </citation>
    <scope>NUCLEOTIDE SEQUENCE [LARGE SCALE GENOMIC DNA]</scope>
    <source>
        <strain evidence="3">DCEP-RM93F</strain>
    </source>
</reference>
<sequence>MGQAHKGSAFRDLKRKHCTLSIKDKLELLKKLDTGVSVRSLCDMYNIGSSTVYDVKKQKRKASLP</sequence>
<dbReference type="SUPFAM" id="SSF46689">
    <property type="entry name" value="Homeodomain-like"/>
    <property type="match status" value="1"/>
</dbReference>
<dbReference type="AlphaFoldDB" id="A0A085NCF7"/>
<dbReference type="GO" id="GO:0005634">
    <property type="term" value="C:nucleus"/>
    <property type="evidence" value="ECO:0007669"/>
    <property type="project" value="UniProtKB-SubCell"/>
</dbReference>
<comment type="subcellular location">
    <subcellularLocation>
        <location evidence="1">Nucleus</location>
    </subcellularLocation>
</comment>
<dbReference type="Proteomes" id="UP000030758">
    <property type="component" value="Unassembled WGS sequence"/>
</dbReference>
<dbReference type="GO" id="GO:0003677">
    <property type="term" value="F:DNA binding"/>
    <property type="evidence" value="ECO:0007669"/>
    <property type="project" value="InterPro"/>
</dbReference>
<dbReference type="InterPro" id="IPR007889">
    <property type="entry name" value="HTH_Psq"/>
</dbReference>
<proteinExistence type="predicted"/>
<name>A0A085NCF7_9BILA</name>
<evidence type="ECO:0000256" key="1">
    <source>
        <dbReference type="ARBA" id="ARBA00004123"/>
    </source>
</evidence>
<gene>
    <name evidence="3" type="ORF">M514_20589</name>
</gene>
<feature type="domain" description="HTH psq-type" evidence="2">
    <location>
        <begin position="14"/>
        <end position="61"/>
    </location>
</feature>
<dbReference type="Pfam" id="PF04218">
    <property type="entry name" value="CENP-B_N"/>
    <property type="match status" value="1"/>
</dbReference>
<evidence type="ECO:0000313" key="3">
    <source>
        <dbReference type="EMBL" id="KFD67153.1"/>
    </source>
</evidence>
<protein>
    <recommendedName>
        <fullName evidence="2">HTH psq-type domain-containing protein</fullName>
    </recommendedName>
</protein>
<dbReference type="InterPro" id="IPR009057">
    <property type="entry name" value="Homeodomain-like_sf"/>
</dbReference>
<dbReference type="Gene3D" id="1.10.10.60">
    <property type="entry name" value="Homeodomain-like"/>
    <property type="match status" value="1"/>
</dbReference>
<evidence type="ECO:0000259" key="2">
    <source>
        <dbReference type="Pfam" id="PF04218"/>
    </source>
</evidence>
<organism evidence="3">
    <name type="scientific">Trichuris suis</name>
    <name type="common">pig whipworm</name>
    <dbReference type="NCBI Taxonomy" id="68888"/>
    <lineage>
        <taxon>Eukaryota</taxon>
        <taxon>Metazoa</taxon>
        <taxon>Ecdysozoa</taxon>
        <taxon>Nematoda</taxon>
        <taxon>Enoplea</taxon>
        <taxon>Dorylaimia</taxon>
        <taxon>Trichinellida</taxon>
        <taxon>Trichuridae</taxon>
        <taxon>Trichuris</taxon>
    </lineage>
</organism>
<accession>A0A085NCF7</accession>